<proteinExistence type="predicted"/>
<reference evidence="1" key="1">
    <citation type="submission" date="2017-08" db="EMBL/GenBank/DDBJ databases">
        <authorList>
            <person name="Imhoff J.F."/>
            <person name="Rahn T."/>
            <person name="Kuenzel S."/>
            <person name="Neulinger S.C."/>
        </authorList>
    </citation>
    <scope>NUCLEOTIDE SEQUENCE</scope>
    <source>
        <strain evidence="1">IM 151</strain>
    </source>
</reference>
<keyword evidence="2" id="KW-1185">Reference proteome</keyword>
<protein>
    <submittedName>
        <fullName evidence="1">Uncharacterized protein</fullName>
    </submittedName>
</protein>
<evidence type="ECO:0000313" key="1">
    <source>
        <dbReference type="EMBL" id="MBK1715267.1"/>
    </source>
</evidence>
<reference evidence="1" key="2">
    <citation type="journal article" date="2020" name="Microorganisms">
        <title>Osmotic Adaptation and Compatible Solute Biosynthesis of Phototrophic Bacteria as Revealed from Genome Analyses.</title>
        <authorList>
            <person name="Imhoff J.F."/>
            <person name="Rahn T."/>
            <person name="Kunzel S."/>
            <person name="Keller A."/>
            <person name="Neulinger S.C."/>
        </authorList>
    </citation>
    <scope>NUCLEOTIDE SEQUENCE</scope>
    <source>
        <strain evidence="1">IM 151</strain>
    </source>
</reference>
<evidence type="ECO:0000313" key="2">
    <source>
        <dbReference type="Proteomes" id="UP001041814"/>
    </source>
</evidence>
<dbReference type="EMBL" id="NRRU01000108">
    <property type="protein sequence ID" value="MBK1715267.1"/>
    <property type="molecule type" value="Genomic_DNA"/>
</dbReference>
<sequence length="165" mass="18150">MIAPEDVRRAVRVGLAAIATPRYFDTERGYQGALLAQLHEHLPLSQDAIVEQEYQKQAGAHGLTIRPDIIIHEPFDPARHHARTEGNVAVIELKRRATVAEARADFESLRLMLVTLRYPLGLFINVDAAITHAALVPADIRERVGCFAVMLVDGMPQVVEEVGGG</sequence>
<organism evidence="1 2">
    <name type="scientific">Rubrivivax gelatinosus</name>
    <name type="common">Rhodocyclus gelatinosus</name>
    <name type="synonym">Rhodopseudomonas gelatinosa</name>
    <dbReference type="NCBI Taxonomy" id="28068"/>
    <lineage>
        <taxon>Bacteria</taxon>
        <taxon>Pseudomonadati</taxon>
        <taxon>Pseudomonadota</taxon>
        <taxon>Betaproteobacteria</taxon>
        <taxon>Burkholderiales</taxon>
        <taxon>Sphaerotilaceae</taxon>
        <taxon>Rubrivivax</taxon>
    </lineage>
</organism>
<dbReference type="Proteomes" id="UP001041814">
    <property type="component" value="Unassembled WGS sequence"/>
</dbReference>
<accession>A0ABS1DYU6</accession>
<name>A0ABS1DYU6_RUBGE</name>
<dbReference type="RefSeq" id="WP_200379891.1">
    <property type="nucleotide sequence ID" value="NZ_NRRU01000108.1"/>
</dbReference>
<comment type="caution">
    <text evidence="1">The sequence shown here is derived from an EMBL/GenBank/DDBJ whole genome shotgun (WGS) entry which is preliminary data.</text>
</comment>
<gene>
    <name evidence="1" type="ORF">CKO43_21130</name>
</gene>